<organism evidence="3 4">
    <name type="scientific">Oncorhynchus mykiss</name>
    <name type="common">Rainbow trout</name>
    <name type="synonym">Salmo gairdneri</name>
    <dbReference type="NCBI Taxonomy" id="8022"/>
    <lineage>
        <taxon>Eukaryota</taxon>
        <taxon>Metazoa</taxon>
        <taxon>Chordata</taxon>
        <taxon>Craniata</taxon>
        <taxon>Vertebrata</taxon>
        <taxon>Euteleostomi</taxon>
        <taxon>Actinopterygii</taxon>
        <taxon>Neopterygii</taxon>
        <taxon>Teleostei</taxon>
        <taxon>Protacanthopterygii</taxon>
        <taxon>Salmoniformes</taxon>
        <taxon>Salmonidae</taxon>
        <taxon>Salmoninae</taxon>
        <taxon>Oncorhynchus</taxon>
    </lineage>
</organism>
<evidence type="ECO:0000259" key="2">
    <source>
        <dbReference type="PROSITE" id="PS50055"/>
    </source>
</evidence>
<dbReference type="InterPro" id="IPR050713">
    <property type="entry name" value="RTP_Phos/Ushers"/>
</dbReference>
<dbReference type="GO" id="GO:0004725">
    <property type="term" value="F:protein tyrosine phosphatase activity"/>
    <property type="evidence" value="ECO:0007669"/>
    <property type="project" value="InterPro"/>
</dbReference>
<dbReference type="Gene3D" id="3.90.190.10">
    <property type="entry name" value="Protein tyrosine phosphatase superfamily"/>
    <property type="match status" value="1"/>
</dbReference>
<dbReference type="PROSITE" id="PS50055">
    <property type="entry name" value="TYR_PHOSPHATASE_PTP"/>
    <property type="match status" value="1"/>
</dbReference>
<proteinExistence type="predicted"/>
<evidence type="ECO:0000256" key="1">
    <source>
        <dbReference type="ARBA" id="ARBA00004479"/>
    </source>
</evidence>
<reference evidence="3" key="1">
    <citation type="journal article" date="2014" name="Nat. Commun.">
        <title>The rainbow trout genome provides novel insights into evolution after whole-genome duplication in vertebrates.</title>
        <authorList>
            <person name="Berthelot C."/>
            <person name="Brunet F."/>
            <person name="Chalopin D."/>
            <person name="Juanchich A."/>
            <person name="Bernard M."/>
            <person name="Noel B."/>
            <person name="Bento P."/>
            <person name="Da Silva C."/>
            <person name="Labadie K."/>
            <person name="Alberti A."/>
            <person name="Aury J.M."/>
            <person name="Louis A."/>
            <person name="Dehais P."/>
            <person name="Bardou P."/>
            <person name="Montfort J."/>
            <person name="Klopp C."/>
            <person name="Cabau C."/>
            <person name="Gaspin C."/>
            <person name="Thorgaard G.H."/>
            <person name="Boussaha M."/>
            <person name="Quillet E."/>
            <person name="Guyomard R."/>
            <person name="Galiana D."/>
            <person name="Bobe J."/>
            <person name="Volff J.N."/>
            <person name="Genet C."/>
            <person name="Wincker P."/>
            <person name="Jaillon O."/>
            <person name="Roest Crollius H."/>
            <person name="Guiguen Y."/>
        </authorList>
    </citation>
    <scope>NUCLEOTIDE SEQUENCE [LARGE SCALE GENOMIC DNA]</scope>
</reference>
<evidence type="ECO:0000313" key="4">
    <source>
        <dbReference type="Proteomes" id="UP000193380"/>
    </source>
</evidence>
<dbReference type="PaxDb" id="8022-A0A060WHK4"/>
<dbReference type="Pfam" id="PF00102">
    <property type="entry name" value="Y_phosphatase"/>
    <property type="match status" value="1"/>
</dbReference>
<dbReference type="EMBL" id="FR904458">
    <property type="protein sequence ID" value="CDQ64040.1"/>
    <property type="molecule type" value="Genomic_DNA"/>
</dbReference>
<dbReference type="InterPro" id="IPR000242">
    <property type="entry name" value="PTP_cat"/>
</dbReference>
<dbReference type="PANTHER" id="PTHR46957:SF6">
    <property type="entry name" value="PROTEIN-TYROSINE-PHOSPHATASE"/>
    <property type="match status" value="1"/>
</dbReference>
<reference evidence="3" key="2">
    <citation type="submission" date="2014-03" db="EMBL/GenBank/DDBJ databases">
        <authorList>
            <person name="Genoscope - CEA"/>
        </authorList>
    </citation>
    <scope>NUCLEOTIDE SEQUENCE</scope>
</reference>
<dbReference type="STRING" id="8022.A0A060WHK4"/>
<feature type="domain" description="Tyrosine-protein phosphatase" evidence="2">
    <location>
        <begin position="32"/>
        <end position="92"/>
    </location>
</feature>
<dbReference type="GO" id="GO:0016020">
    <property type="term" value="C:membrane"/>
    <property type="evidence" value="ECO:0007669"/>
    <property type="project" value="UniProtKB-SubCell"/>
</dbReference>
<name>A0A060WHK4_ONCMY</name>
<dbReference type="InterPro" id="IPR029021">
    <property type="entry name" value="Prot-tyrosine_phosphatase-like"/>
</dbReference>
<protein>
    <recommendedName>
        <fullName evidence="2">Tyrosine-protein phosphatase domain-containing protein</fullName>
    </recommendedName>
</protein>
<dbReference type="PANTHER" id="PTHR46957">
    <property type="entry name" value="CYTOKINE RECEPTOR"/>
    <property type="match status" value="1"/>
</dbReference>
<accession>A0A060WHK4</accession>
<comment type="subcellular location">
    <subcellularLocation>
        <location evidence="1">Membrane</location>
        <topology evidence="1">Single-pass type I membrane protein</topology>
    </subcellularLocation>
</comment>
<dbReference type="SUPFAM" id="SSF52799">
    <property type="entry name" value="(Phosphotyrosine protein) phosphatases II"/>
    <property type="match status" value="1"/>
</dbReference>
<evidence type="ECO:0000313" key="3">
    <source>
        <dbReference type="EMBL" id="CDQ64040.1"/>
    </source>
</evidence>
<sequence>MSYQAGQFQPAIRVADLLQHITQMKCGQGYGFKEEYEGLTEGQAAPWETAKKDENRNKNRYGNIIAYDHTRVRLQLLDGDPHSDYMNANYIDVSMRQRRREGNGLLLFIIMSYFHYRSLLRYNQTLHRA</sequence>
<gene>
    <name evidence="3" type="ORF">GSONMT00070338001</name>
</gene>
<dbReference type="AlphaFoldDB" id="A0A060WHK4"/>
<dbReference type="Proteomes" id="UP000193380">
    <property type="component" value="Unassembled WGS sequence"/>
</dbReference>